<gene>
    <name evidence="2" type="ORF">CEUSTIGMA_g7935.t1</name>
</gene>
<feature type="compositionally biased region" description="Polar residues" evidence="1">
    <location>
        <begin position="97"/>
        <end position="106"/>
    </location>
</feature>
<proteinExistence type="predicted"/>
<feature type="region of interest" description="Disordered" evidence="1">
    <location>
        <begin position="584"/>
        <end position="608"/>
    </location>
</feature>
<dbReference type="AlphaFoldDB" id="A0A250XBP1"/>
<feature type="compositionally biased region" description="Basic and acidic residues" evidence="1">
    <location>
        <begin position="119"/>
        <end position="130"/>
    </location>
</feature>
<protein>
    <submittedName>
        <fullName evidence="2">Uncharacterized protein</fullName>
    </submittedName>
</protein>
<feature type="compositionally biased region" description="Low complexity" evidence="1">
    <location>
        <begin position="223"/>
        <end position="241"/>
    </location>
</feature>
<feature type="region of interest" description="Disordered" evidence="1">
    <location>
        <begin position="90"/>
        <end position="141"/>
    </location>
</feature>
<feature type="compositionally biased region" description="Polar residues" evidence="1">
    <location>
        <begin position="209"/>
        <end position="222"/>
    </location>
</feature>
<dbReference type="EMBL" id="BEGY01000053">
    <property type="protein sequence ID" value="GAX80497.1"/>
    <property type="molecule type" value="Genomic_DNA"/>
</dbReference>
<reference evidence="2 3" key="1">
    <citation type="submission" date="2017-08" db="EMBL/GenBank/DDBJ databases">
        <title>Acidophilic green algal genome provides insights into adaptation to an acidic environment.</title>
        <authorList>
            <person name="Hirooka S."/>
            <person name="Hirose Y."/>
            <person name="Kanesaki Y."/>
            <person name="Higuchi S."/>
            <person name="Fujiwara T."/>
            <person name="Onuma R."/>
            <person name="Era A."/>
            <person name="Ohbayashi R."/>
            <person name="Uzuka A."/>
            <person name="Nozaki H."/>
            <person name="Yoshikawa H."/>
            <person name="Miyagishima S.Y."/>
        </authorList>
    </citation>
    <scope>NUCLEOTIDE SEQUENCE [LARGE SCALE GENOMIC DNA]</scope>
    <source>
        <strain evidence="2 3">NIES-2499</strain>
    </source>
</reference>
<evidence type="ECO:0000256" key="1">
    <source>
        <dbReference type="SAM" id="MobiDB-lite"/>
    </source>
</evidence>
<sequence>MASNPKGLHSLEEECRKLFRTLYEDIVSSEMTRASVDIVNKGVLVPGTTYVGTFNAEITEDQEWDLQKVLEGFRSSSDKVAFSQVEERAQSKEADSGLSSMKNHSQLDPKLSLAATTAKDQRKSDYRSPEGNDTAAPARPLLQNGIQADIAQQERAENHILNPSEATWRNVLPAQPILAIPTTVHARSAASKKSTLGATSETYPNVKTSTVSLKSSQLTEPDSTSAQTNSTSSATATSATAPLVQVEDTSITAPVSPPLTPLPRLRMAAAQAASQSPQQGPDLSPLERIHQVVKQSMAASMMASSSSDSFQKAVSSMAMSKSRNGTLLSQLLQPRSPLQGSGQGMFMTSTRPANTSPSNSCTSPAGSSALSSHPSYLSTPMNNTMSNQGGMFPHFSRGQSCGLQVNSDQSNQFVGDKSLTDVTRPGSVRRRFRSLPTSAVVMSAKDQARSSQSSILGQYQVPGRVNSTASASSAGPAQDDLVVHQQLDSSWGKSVSSWDAALSSAANSLSSTPGGIASVPMQRISHEGGLLASPRISSLDTLARARESSSILKAVKADLDWETSAVGRSFLDKLSYRSLADIPADSNEKKQEDDENTNHANRWADTESECHADGISSEVSASNRSTSVRFAAPLAMSVRASSHQALRPTLGSQQGGIRTAAVSGPMTMMSISLSGYPSPGPWPYSSSQMTLGPSPILPSLEKRNSCGLVPRVKTLK</sequence>
<evidence type="ECO:0000313" key="2">
    <source>
        <dbReference type="EMBL" id="GAX80497.1"/>
    </source>
</evidence>
<name>A0A250XBP1_9CHLO</name>
<organism evidence="2 3">
    <name type="scientific">Chlamydomonas eustigma</name>
    <dbReference type="NCBI Taxonomy" id="1157962"/>
    <lineage>
        <taxon>Eukaryota</taxon>
        <taxon>Viridiplantae</taxon>
        <taxon>Chlorophyta</taxon>
        <taxon>core chlorophytes</taxon>
        <taxon>Chlorophyceae</taxon>
        <taxon>CS clade</taxon>
        <taxon>Chlamydomonadales</taxon>
        <taxon>Chlamydomonadaceae</taxon>
        <taxon>Chlamydomonas</taxon>
    </lineage>
</organism>
<evidence type="ECO:0000313" key="3">
    <source>
        <dbReference type="Proteomes" id="UP000232323"/>
    </source>
</evidence>
<accession>A0A250XBP1</accession>
<keyword evidence="3" id="KW-1185">Reference proteome</keyword>
<dbReference type="Proteomes" id="UP000232323">
    <property type="component" value="Unassembled WGS sequence"/>
</dbReference>
<feature type="region of interest" description="Disordered" evidence="1">
    <location>
        <begin position="351"/>
        <end position="373"/>
    </location>
</feature>
<comment type="caution">
    <text evidence="2">The sequence shown here is derived from an EMBL/GenBank/DDBJ whole genome shotgun (WGS) entry which is preliminary data.</text>
</comment>
<feature type="region of interest" description="Disordered" evidence="1">
    <location>
        <begin position="209"/>
        <end position="241"/>
    </location>
</feature>
<feature type="compositionally biased region" description="Low complexity" evidence="1">
    <location>
        <begin position="360"/>
        <end position="373"/>
    </location>
</feature>